<keyword evidence="6" id="KW-1185">Reference proteome</keyword>
<protein>
    <recommendedName>
        <fullName evidence="2">Uridine phosphorylase</fullName>
        <ecNumber evidence="1">2.4.2.3</ecNumber>
    </recommendedName>
</protein>
<dbReference type="CDD" id="cd00436">
    <property type="entry name" value="UP_TbUP-like"/>
    <property type="match status" value="1"/>
</dbReference>
<dbReference type="EC" id="2.4.2.3" evidence="1"/>
<name>A0ABT6YHQ7_9BACT</name>
<organism evidence="5 6">
    <name type="scientific">Flectobacillus longus</name>
    <dbReference type="NCBI Taxonomy" id="2984207"/>
    <lineage>
        <taxon>Bacteria</taxon>
        <taxon>Pseudomonadati</taxon>
        <taxon>Bacteroidota</taxon>
        <taxon>Cytophagia</taxon>
        <taxon>Cytophagales</taxon>
        <taxon>Flectobacillaceae</taxon>
        <taxon>Flectobacillus</taxon>
    </lineage>
</organism>
<evidence type="ECO:0000256" key="2">
    <source>
        <dbReference type="ARBA" id="ARBA00021980"/>
    </source>
</evidence>
<sequence>MKSISETDLILNPDGSIYHLNLRPEDIANTIITVGDPNRVEVVSKYFDKVEKKVSKREFVTHTGYLGSTRITVISSGIGTDNVEILMNELDALVNVDLPTRTTKQEHTSLNIIRIGTSGSLQESIPVDSYVVSKRGIGFDALGHFYPTAKSAFSEAIQAQMNLDFLSYTSSGSQKLYDLLFDDKNTLYFEGNTVTCPGFYAPQGRVLRYNPKQENLLQKFNQFSFQGNVLTNLEMETAGYYLFGELLGHEVLSMSAIVASRMTHQFSKNPEKHTESLIQQVLEKITRL</sequence>
<evidence type="ECO:0000313" key="5">
    <source>
        <dbReference type="EMBL" id="MDI9863102.1"/>
    </source>
</evidence>
<dbReference type="RefSeq" id="WP_283368433.1">
    <property type="nucleotide sequence ID" value="NZ_JASHID010000001.1"/>
</dbReference>
<evidence type="ECO:0000259" key="4">
    <source>
        <dbReference type="Pfam" id="PF01048"/>
    </source>
</evidence>
<evidence type="ECO:0000313" key="6">
    <source>
        <dbReference type="Proteomes" id="UP001236569"/>
    </source>
</evidence>
<dbReference type="PANTHER" id="PTHR43691:SF11">
    <property type="entry name" value="FI09636P-RELATED"/>
    <property type="match status" value="1"/>
</dbReference>
<reference evidence="5 6" key="1">
    <citation type="submission" date="2023-05" db="EMBL/GenBank/DDBJ databases">
        <title>Novel species of genus Flectobacillus isolated from stream in China.</title>
        <authorList>
            <person name="Lu H."/>
        </authorList>
    </citation>
    <scope>NUCLEOTIDE SEQUENCE [LARGE SCALE GENOMIC DNA]</scope>
    <source>
        <strain evidence="5 6">DC10W</strain>
    </source>
</reference>
<dbReference type="EMBL" id="JASHID010000001">
    <property type="protein sequence ID" value="MDI9863102.1"/>
    <property type="molecule type" value="Genomic_DNA"/>
</dbReference>
<evidence type="ECO:0000256" key="1">
    <source>
        <dbReference type="ARBA" id="ARBA00011888"/>
    </source>
</evidence>
<comment type="catalytic activity">
    <reaction evidence="3">
        <text>uridine + phosphate = alpha-D-ribose 1-phosphate + uracil</text>
        <dbReference type="Rhea" id="RHEA:24388"/>
        <dbReference type="ChEBI" id="CHEBI:16704"/>
        <dbReference type="ChEBI" id="CHEBI:17568"/>
        <dbReference type="ChEBI" id="CHEBI:43474"/>
        <dbReference type="ChEBI" id="CHEBI:57720"/>
        <dbReference type="EC" id="2.4.2.3"/>
    </reaction>
</comment>
<dbReference type="PANTHER" id="PTHR43691">
    <property type="entry name" value="URIDINE PHOSPHORYLASE"/>
    <property type="match status" value="1"/>
</dbReference>
<evidence type="ECO:0000256" key="3">
    <source>
        <dbReference type="ARBA" id="ARBA00048447"/>
    </source>
</evidence>
<gene>
    <name evidence="5" type="ORF">QM480_02095</name>
</gene>
<comment type="caution">
    <text evidence="5">The sequence shown here is derived from an EMBL/GenBank/DDBJ whole genome shotgun (WGS) entry which is preliminary data.</text>
</comment>
<dbReference type="SUPFAM" id="SSF53167">
    <property type="entry name" value="Purine and uridine phosphorylases"/>
    <property type="match status" value="1"/>
</dbReference>
<dbReference type="Pfam" id="PF01048">
    <property type="entry name" value="PNP_UDP_1"/>
    <property type="match status" value="1"/>
</dbReference>
<dbReference type="Proteomes" id="UP001236569">
    <property type="component" value="Unassembled WGS sequence"/>
</dbReference>
<feature type="domain" description="Nucleoside phosphorylase" evidence="4">
    <location>
        <begin position="31"/>
        <end position="277"/>
    </location>
</feature>
<dbReference type="InterPro" id="IPR035994">
    <property type="entry name" value="Nucleoside_phosphorylase_sf"/>
</dbReference>
<dbReference type="Gene3D" id="3.40.50.1580">
    <property type="entry name" value="Nucleoside phosphorylase domain"/>
    <property type="match status" value="1"/>
</dbReference>
<accession>A0ABT6YHQ7</accession>
<proteinExistence type="predicted"/>
<dbReference type="InterPro" id="IPR000845">
    <property type="entry name" value="Nucleoside_phosphorylase_d"/>
</dbReference>